<protein>
    <recommendedName>
        <fullName evidence="2">C2 NT-type domain-containing protein</fullName>
    </recommendedName>
</protein>
<dbReference type="AlphaFoldDB" id="A0ABD3S0Y1"/>
<name>A0ABD3S0Y1_9LAMI</name>
<dbReference type="Proteomes" id="UP001634393">
    <property type="component" value="Unassembled WGS sequence"/>
</dbReference>
<evidence type="ECO:0000256" key="1">
    <source>
        <dbReference type="SAM" id="Coils"/>
    </source>
</evidence>
<organism evidence="3 4">
    <name type="scientific">Penstemon smallii</name>
    <dbReference type="NCBI Taxonomy" id="265156"/>
    <lineage>
        <taxon>Eukaryota</taxon>
        <taxon>Viridiplantae</taxon>
        <taxon>Streptophyta</taxon>
        <taxon>Embryophyta</taxon>
        <taxon>Tracheophyta</taxon>
        <taxon>Spermatophyta</taxon>
        <taxon>Magnoliopsida</taxon>
        <taxon>eudicotyledons</taxon>
        <taxon>Gunneridae</taxon>
        <taxon>Pentapetalae</taxon>
        <taxon>asterids</taxon>
        <taxon>lamiids</taxon>
        <taxon>Lamiales</taxon>
        <taxon>Plantaginaceae</taxon>
        <taxon>Cheloneae</taxon>
        <taxon>Penstemon</taxon>
    </lineage>
</organism>
<evidence type="ECO:0000313" key="4">
    <source>
        <dbReference type="Proteomes" id="UP001634393"/>
    </source>
</evidence>
<dbReference type="EMBL" id="JBJXBP010000007">
    <property type="protein sequence ID" value="KAL3818081.1"/>
    <property type="molecule type" value="Genomic_DNA"/>
</dbReference>
<dbReference type="Pfam" id="PF10358">
    <property type="entry name" value="NT-C2"/>
    <property type="match status" value="1"/>
</dbReference>
<feature type="coiled-coil region" evidence="1">
    <location>
        <begin position="449"/>
        <end position="497"/>
    </location>
</feature>
<evidence type="ECO:0000313" key="3">
    <source>
        <dbReference type="EMBL" id="KAL3818081.1"/>
    </source>
</evidence>
<dbReference type="PANTHER" id="PTHR34452:SF7">
    <property type="entry name" value="MYOSIN HEAVY CHAIN-RELATED PROTEIN"/>
    <property type="match status" value="1"/>
</dbReference>
<reference evidence="3 4" key="1">
    <citation type="submission" date="2024-12" db="EMBL/GenBank/DDBJ databases">
        <title>The unique morphological basis and parallel evolutionary history of personate flowers in Penstemon.</title>
        <authorList>
            <person name="Depatie T.H."/>
            <person name="Wessinger C.A."/>
        </authorList>
    </citation>
    <scope>NUCLEOTIDE SEQUENCE [LARGE SCALE GENOMIC DNA]</scope>
    <source>
        <strain evidence="3">WTNN_2</strain>
        <tissue evidence="3">Leaf</tissue>
    </source>
</reference>
<feature type="domain" description="C2 NT-type" evidence="2">
    <location>
        <begin position="6"/>
        <end position="141"/>
    </location>
</feature>
<comment type="caution">
    <text evidence="3">The sequence shown here is derived from an EMBL/GenBank/DDBJ whole genome shotgun (WGS) entry which is preliminary data.</text>
</comment>
<feature type="coiled-coil region" evidence="1">
    <location>
        <begin position="299"/>
        <end position="347"/>
    </location>
</feature>
<feature type="coiled-coil region" evidence="1">
    <location>
        <begin position="625"/>
        <end position="673"/>
    </location>
</feature>
<feature type="coiled-coil region" evidence="1">
    <location>
        <begin position="232"/>
        <end position="266"/>
    </location>
</feature>
<sequence>MFKSARWKSEKNKIKVDFKLQFHAAQLTQLEADSLMISIVPADVGKPTAKSDKVEVRNGSCLWENPVYENVKFNRDPKSGKILERIYYFVVGTGSSKAGVIGEASIDFSSYAEATKISLVSLPLKNSKTEAVLHVSIQRIHDSIEQREVEEIENAKGIFKDHSLKSQLEESDVDQIIRSSSIEDLRLNKTDSHMAELKRNSLVSSGSDVTLLSSEGVEIPWLNSEEASDIVIEKLKTEIFSLSRQAEMSELELQTLRKQIVKESKRGNDFFKEVVSLKEERERLKTNSHFEGGDSKAIIEELRQELNNAKELNFNLQIQLQKMQESNSELILAVRDLEEMLENKNRETREVGPTYQTNDEVEQEALDELVKERSDSKETYLLEQQIMDLRSEIEIFKRDKDELEIQMEQLALDYEIIKQENHDMLYKLEQSQIQEQLKIQYECSPFYNERELESQIENLEIELKKRTKESEDSLIRITKLETHIKDLEKEFEQQEEGFEADLEALTCSKVEQEKRAIKAEESLRKTRWQNANMAERIQEEFRRISLQMTSTFEANERLAVKALEEAKKLQFEKKQLEEMLQKLSDEILILKDEIELYSAKNKILVEQMEDKETLKGMLEKTRLSVKEMELLVEQGNDERIDLENNFMFVKNEAEELHMELNKLRCLLEEKESIVGNLQV</sequence>
<dbReference type="PANTHER" id="PTHR34452">
    <property type="entry name" value="MYOSIN HEAVY CHAIN-RELATED PROTEIN"/>
    <property type="match status" value="1"/>
</dbReference>
<dbReference type="InterPro" id="IPR019448">
    <property type="entry name" value="NT-C2"/>
</dbReference>
<gene>
    <name evidence="3" type="ORF">ACJIZ3_003986</name>
</gene>
<evidence type="ECO:0000259" key="2">
    <source>
        <dbReference type="PROSITE" id="PS51840"/>
    </source>
</evidence>
<dbReference type="PROSITE" id="PS51840">
    <property type="entry name" value="C2_NT"/>
    <property type="match status" value="1"/>
</dbReference>
<keyword evidence="1" id="KW-0175">Coiled coil</keyword>
<accession>A0ABD3S0Y1</accession>
<proteinExistence type="predicted"/>
<feature type="coiled-coil region" evidence="1">
    <location>
        <begin position="559"/>
        <end position="600"/>
    </location>
</feature>
<keyword evidence="4" id="KW-1185">Reference proteome</keyword>
<feature type="coiled-coil region" evidence="1">
    <location>
        <begin position="386"/>
        <end position="420"/>
    </location>
</feature>